<dbReference type="WBParaSite" id="SMUV_0000440901-mRNA-1">
    <property type="protein sequence ID" value="SMUV_0000440901-mRNA-1"/>
    <property type="gene ID" value="SMUV_0000440901"/>
</dbReference>
<proteinExistence type="predicted"/>
<evidence type="ECO:0000256" key="1">
    <source>
        <dbReference type="ARBA" id="ARBA00022723"/>
    </source>
</evidence>
<dbReference type="InterPro" id="IPR007529">
    <property type="entry name" value="Znf_HIT"/>
</dbReference>
<dbReference type="SUPFAM" id="SSF144232">
    <property type="entry name" value="HIT/MYND zinc finger-like"/>
    <property type="match status" value="1"/>
</dbReference>
<protein>
    <submittedName>
        <fullName evidence="8">HIT-type domain-containing protein</fullName>
    </submittedName>
</protein>
<feature type="region of interest" description="Disordered" evidence="5">
    <location>
        <begin position="57"/>
        <end position="93"/>
    </location>
</feature>
<dbReference type="GO" id="GO:0006338">
    <property type="term" value="P:chromatin remodeling"/>
    <property type="evidence" value="ECO:0007669"/>
    <property type="project" value="InterPro"/>
</dbReference>
<dbReference type="InterPro" id="IPR039723">
    <property type="entry name" value="Vps71/ZNHIT1"/>
</dbReference>
<organism evidence="7 8">
    <name type="scientific">Syphacia muris</name>
    <dbReference type="NCBI Taxonomy" id="451379"/>
    <lineage>
        <taxon>Eukaryota</taxon>
        <taxon>Metazoa</taxon>
        <taxon>Ecdysozoa</taxon>
        <taxon>Nematoda</taxon>
        <taxon>Chromadorea</taxon>
        <taxon>Rhabditida</taxon>
        <taxon>Spirurina</taxon>
        <taxon>Oxyuridomorpha</taxon>
        <taxon>Oxyuroidea</taxon>
        <taxon>Oxyuridae</taxon>
        <taxon>Syphacia</taxon>
    </lineage>
</organism>
<dbReference type="GO" id="GO:0005634">
    <property type="term" value="C:nucleus"/>
    <property type="evidence" value="ECO:0007669"/>
    <property type="project" value="UniProtKB-ARBA"/>
</dbReference>
<reference evidence="8" key="1">
    <citation type="submission" date="2017-02" db="UniProtKB">
        <authorList>
            <consortium name="WormBaseParasite"/>
        </authorList>
    </citation>
    <scope>IDENTIFICATION</scope>
</reference>
<dbReference type="PANTHER" id="PTHR13093">
    <property type="entry name" value="ZINC FINGER HIT DOMAIN CONTAINING PROTEIN 1"/>
    <property type="match status" value="1"/>
</dbReference>
<evidence type="ECO:0000256" key="4">
    <source>
        <dbReference type="PROSITE-ProRule" id="PRU00453"/>
    </source>
</evidence>
<dbReference type="CDD" id="cd21437">
    <property type="entry name" value="zf-HIT_ZNHIT1_like"/>
    <property type="match status" value="1"/>
</dbReference>
<feature type="compositionally biased region" description="Basic and acidic residues" evidence="5">
    <location>
        <begin position="76"/>
        <end position="86"/>
    </location>
</feature>
<dbReference type="PROSITE" id="PS51083">
    <property type="entry name" value="ZF_HIT"/>
    <property type="match status" value="1"/>
</dbReference>
<dbReference type="Pfam" id="PF04438">
    <property type="entry name" value="zf-HIT"/>
    <property type="match status" value="1"/>
</dbReference>
<evidence type="ECO:0000256" key="3">
    <source>
        <dbReference type="ARBA" id="ARBA00022833"/>
    </source>
</evidence>
<dbReference type="AlphaFoldDB" id="A0A0N5AIZ5"/>
<evidence type="ECO:0000313" key="8">
    <source>
        <dbReference type="WBParaSite" id="SMUV_0000440901-mRNA-1"/>
    </source>
</evidence>
<keyword evidence="2 4" id="KW-0863">Zinc-finger</keyword>
<evidence type="ECO:0000256" key="5">
    <source>
        <dbReference type="SAM" id="MobiDB-lite"/>
    </source>
</evidence>
<evidence type="ECO:0000313" key="7">
    <source>
        <dbReference type="Proteomes" id="UP000046393"/>
    </source>
</evidence>
<keyword evidence="7" id="KW-1185">Reference proteome</keyword>
<keyword evidence="1" id="KW-0479">Metal-binding</keyword>
<sequence>MVTTTRNLIRHSGRISANDSNRVLDEATRQRRLRKQLELLEQDNFHEDPHAQLQWHKNIPKFEEENVPVRGSSRRKGGEGDHGESTRRKRKLRVEHSKQRFRKNFVALMDEETLARFGDGTGREAYVNAQAPESVLPPRRFCTACGFYSKYTCQKCGAKYCSIRCRDLHEDTRCLKWTA</sequence>
<evidence type="ECO:0000259" key="6">
    <source>
        <dbReference type="PROSITE" id="PS51083"/>
    </source>
</evidence>
<dbReference type="GO" id="GO:0008270">
    <property type="term" value="F:zinc ion binding"/>
    <property type="evidence" value="ECO:0007669"/>
    <property type="project" value="UniProtKB-UniRule"/>
</dbReference>
<dbReference type="STRING" id="451379.A0A0N5AIZ5"/>
<feature type="domain" description="HIT-type" evidence="6">
    <location>
        <begin position="142"/>
        <end position="174"/>
    </location>
</feature>
<accession>A0A0N5AIZ5</accession>
<name>A0A0N5AIZ5_9BILA</name>
<keyword evidence="3" id="KW-0862">Zinc</keyword>
<evidence type="ECO:0000256" key="2">
    <source>
        <dbReference type="ARBA" id="ARBA00022771"/>
    </source>
</evidence>
<dbReference type="Proteomes" id="UP000046393">
    <property type="component" value="Unplaced"/>
</dbReference>